<dbReference type="EMBL" id="AABYWZ010000027">
    <property type="protein sequence ID" value="EAJ5682143.1"/>
    <property type="molecule type" value="Genomic_DNA"/>
</dbReference>
<dbReference type="Proteomes" id="UP000556298">
    <property type="component" value="Unassembled WGS sequence"/>
</dbReference>
<reference evidence="1 2" key="1">
    <citation type="submission" date="2018-05" db="EMBL/GenBank/DDBJ databases">
        <authorList>
            <consortium name="PulseNet: The National Subtyping Network for Foodborne Disease Surveillance"/>
            <person name="Tarr C.L."/>
            <person name="Trees E."/>
            <person name="Katz L.S."/>
            <person name="Carleton-Romer H.A."/>
            <person name="Stroika S."/>
            <person name="Kucerova Z."/>
            <person name="Roache K.F."/>
            <person name="Sabol A.L."/>
            <person name="Besser J."/>
            <person name="Gerner-Smidt P."/>
        </authorList>
    </citation>
    <scope>NUCLEOTIDE SEQUENCE [LARGE SCALE GENOMIC DNA]</scope>
    <source>
        <strain evidence="1 2">2016D-0268</strain>
    </source>
</reference>
<evidence type="ECO:0000313" key="2">
    <source>
        <dbReference type="Proteomes" id="UP000556298"/>
    </source>
</evidence>
<proteinExistence type="predicted"/>
<name>A0A7U8GGF0_CAMLA</name>
<organism evidence="1 2">
    <name type="scientific">Campylobacter lari</name>
    <dbReference type="NCBI Taxonomy" id="201"/>
    <lineage>
        <taxon>Bacteria</taxon>
        <taxon>Pseudomonadati</taxon>
        <taxon>Campylobacterota</taxon>
        <taxon>Epsilonproteobacteria</taxon>
        <taxon>Campylobacterales</taxon>
        <taxon>Campylobacteraceae</taxon>
        <taxon>Campylobacter</taxon>
    </lineage>
</organism>
<sequence length="139" mass="16812">MRYFKFKRNFIAVLSEYKHNHYIEDIVAFTRDEIRAIEIKLSKSDFIADFRNKHSKHQISNDIFYNRFYFCVPFYLGKFALEYLENYPYGLLVIDSSRNVIVAKHSKVLKAKKELSKEFLFKTLSRITNENITLMEKRY</sequence>
<comment type="caution">
    <text evidence="1">The sequence shown here is derived from an EMBL/GenBank/DDBJ whole genome shotgun (WGS) entry which is preliminary data.</text>
</comment>
<protein>
    <submittedName>
        <fullName evidence="1">Uncharacterized protein</fullName>
    </submittedName>
</protein>
<dbReference type="AlphaFoldDB" id="A0A7U8GGF0"/>
<evidence type="ECO:0000313" key="1">
    <source>
        <dbReference type="EMBL" id="EAJ5682143.1"/>
    </source>
</evidence>
<accession>A0A7U8GGF0</accession>
<gene>
    <name evidence="1" type="ORF">BXA13_07470</name>
</gene>